<evidence type="ECO:0000259" key="7">
    <source>
        <dbReference type="Pfam" id="PF01545"/>
    </source>
</evidence>
<name>A0AAD8MZW0_9APIA</name>
<dbReference type="AlphaFoldDB" id="A0AAD8MZW0"/>
<evidence type="ECO:0000256" key="6">
    <source>
        <dbReference type="SAM" id="Phobius"/>
    </source>
</evidence>
<keyword evidence="5 6" id="KW-0472">Membrane</keyword>
<comment type="subcellular location">
    <subcellularLocation>
        <location evidence="1">Membrane</location>
        <topology evidence="1">Multi-pass membrane protein</topology>
    </subcellularLocation>
</comment>
<evidence type="ECO:0000256" key="5">
    <source>
        <dbReference type="ARBA" id="ARBA00023136"/>
    </source>
</evidence>
<sequence>MDSRTFYIIDEHSIVDKWIMEFFDNLPTCIQGGVDPQAPFQLNLSKISGLNGDLKEYYEKQVSTLNSFKEVESLNSNPNNEEDNENQDREHRITINISNFANIFLLIIKIIATLKSGSLVVGSSTFDSLLDLLAGGVLLYAHRCMKDVDIYKYPTRKFRVQPVGITVFATLMTTLGLLVLFNAGKQLFGDGPSENMNLEKLLALYVIMVTTTVIKLGLWIYCRNYGNAIVQPFVKVRSFIT</sequence>
<organism evidence="8 9">
    <name type="scientific">Heracleum sosnowskyi</name>
    <dbReference type="NCBI Taxonomy" id="360622"/>
    <lineage>
        <taxon>Eukaryota</taxon>
        <taxon>Viridiplantae</taxon>
        <taxon>Streptophyta</taxon>
        <taxon>Embryophyta</taxon>
        <taxon>Tracheophyta</taxon>
        <taxon>Spermatophyta</taxon>
        <taxon>Magnoliopsida</taxon>
        <taxon>eudicotyledons</taxon>
        <taxon>Gunneridae</taxon>
        <taxon>Pentapetalae</taxon>
        <taxon>asterids</taxon>
        <taxon>campanulids</taxon>
        <taxon>Apiales</taxon>
        <taxon>Apiaceae</taxon>
        <taxon>Apioideae</taxon>
        <taxon>apioid superclade</taxon>
        <taxon>Tordylieae</taxon>
        <taxon>Tordyliinae</taxon>
        <taxon>Heracleum</taxon>
    </lineage>
</organism>
<feature type="transmembrane region" description="Helical" evidence="6">
    <location>
        <begin position="201"/>
        <end position="222"/>
    </location>
</feature>
<comment type="caution">
    <text evidence="8">The sequence shown here is derived from an EMBL/GenBank/DDBJ whole genome shotgun (WGS) entry which is preliminary data.</text>
</comment>
<reference evidence="8" key="1">
    <citation type="submission" date="2023-02" db="EMBL/GenBank/DDBJ databases">
        <title>Genome of toxic invasive species Heracleum sosnowskyi carries increased number of genes despite the absence of recent whole-genome duplications.</title>
        <authorList>
            <person name="Schelkunov M."/>
            <person name="Shtratnikova V."/>
            <person name="Makarenko M."/>
            <person name="Klepikova A."/>
            <person name="Omelchenko D."/>
            <person name="Novikova G."/>
            <person name="Obukhova E."/>
            <person name="Bogdanov V."/>
            <person name="Penin A."/>
            <person name="Logacheva M."/>
        </authorList>
    </citation>
    <scope>NUCLEOTIDE SEQUENCE</scope>
    <source>
        <strain evidence="8">Hsosn_3</strain>
        <tissue evidence="8">Leaf</tissue>
    </source>
</reference>
<dbReference type="InterPro" id="IPR027469">
    <property type="entry name" value="Cation_efflux_TMD_sf"/>
</dbReference>
<evidence type="ECO:0000256" key="1">
    <source>
        <dbReference type="ARBA" id="ARBA00004141"/>
    </source>
</evidence>
<evidence type="ECO:0000256" key="2">
    <source>
        <dbReference type="ARBA" id="ARBA00022448"/>
    </source>
</evidence>
<reference evidence="8" key="2">
    <citation type="submission" date="2023-05" db="EMBL/GenBank/DDBJ databases">
        <authorList>
            <person name="Schelkunov M.I."/>
        </authorList>
    </citation>
    <scope>NUCLEOTIDE SEQUENCE</scope>
    <source>
        <strain evidence="8">Hsosn_3</strain>
        <tissue evidence="8">Leaf</tissue>
    </source>
</reference>
<protein>
    <recommendedName>
        <fullName evidence="7">Cation efflux protein transmembrane domain-containing protein</fullName>
    </recommendedName>
</protein>
<evidence type="ECO:0000313" key="8">
    <source>
        <dbReference type="EMBL" id="KAK1390976.1"/>
    </source>
</evidence>
<proteinExistence type="predicted"/>
<dbReference type="InterPro" id="IPR050291">
    <property type="entry name" value="CDF_Transporter"/>
</dbReference>
<keyword evidence="2" id="KW-0813">Transport</keyword>
<keyword evidence="3 6" id="KW-0812">Transmembrane</keyword>
<keyword evidence="9" id="KW-1185">Reference proteome</keyword>
<evidence type="ECO:0000313" key="9">
    <source>
        <dbReference type="Proteomes" id="UP001237642"/>
    </source>
</evidence>
<keyword evidence="4 6" id="KW-1133">Transmembrane helix</keyword>
<dbReference type="PANTHER" id="PTHR43840:SF13">
    <property type="entry name" value="CATION EFFLUX PROTEIN CYTOPLASMIC DOMAIN-CONTAINING PROTEIN"/>
    <property type="match status" value="1"/>
</dbReference>
<dbReference type="EMBL" id="JAUIZM010000004">
    <property type="protein sequence ID" value="KAK1390976.1"/>
    <property type="molecule type" value="Genomic_DNA"/>
</dbReference>
<feature type="transmembrane region" description="Helical" evidence="6">
    <location>
        <begin position="93"/>
        <end position="112"/>
    </location>
</feature>
<gene>
    <name evidence="8" type="ORF">POM88_019154</name>
</gene>
<dbReference type="InterPro" id="IPR058533">
    <property type="entry name" value="Cation_efflux_TM"/>
</dbReference>
<feature type="transmembrane region" description="Helical" evidence="6">
    <location>
        <begin position="118"/>
        <end position="141"/>
    </location>
</feature>
<evidence type="ECO:0000256" key="3">
    <source>
        <dbReference type="ARBA" id="ARBA00022692"/>
    </source>
</evidence>
<dbReference type="PANTHER" id="PTHR43840">
    <property type="entry name" value="MITOCHONDRIAL METAL TRANSPORTER 1-RELATED"/>
    <property type="match status" value="1"/>
</dbReference>
<feature type="transmembrane region" description="Helical" evidence="6">
    <location>
        <begin position="162"/>
        <end position="181"/>
    </location>
</feature>
<dbReference type="GO" id="GO:0016020">
    <property type="term" value="C:membrane"/>
    <property type="evidence" value="ECO:0007669"/>
    <property type="project" value="UniProtKB-SubCell"/>
</dbReference>
<dbReference type="GO" id="GO:0005384">
    <property type="term" value="F:manganese ion transmembrane transporter activity"/>
    <property type="evidence" value="ECO:0007669"/>
    <property type="project" value="TreeGrafter"/>
</dbReference>
<evidence type="ECO:0000256" key="4">
    <source>
        <dbReference type="ARBA" id="ARBA00022989"/>
    </source>
</evidence>
<dbReference type="Proteomes" id="UP001237642">
    <property type="component" value="Unassembled WGS sequence"/>
</dbReference>
<dbReference type="SUPFAM" id="SSF161111">
    <property type="entry name" value="Cation efflux protein transmembrane domain-like"/>
    <property type="match status" value="1"/>
</dbReference>
<dbReference type="Gene3D" id="1.20.1510.10">
    <property type="entry name" value="Cation efflux protein transmembrane domain"/>
    <property type="match status" value="1"/>
</dbReference>
<dbReference type="Pfam" id="PF01545">
    <property type="entry name" value="Cation_efflux"/>
    <property type="match status" value="1"/>
</dbReference>
<feature type="domain" description="Cation efflux protein transmembrane" evidence="7">
    <location>
        <begin position="97"/>
        <end position="235"/>
    </location>
</feature>
<accession>A0AAD8MZW0</accession>